<dbReference type="OrthoDB" id="9809406at2"/>
<evidence type="ECO:0000313" key="2">
    <source>
        <dbReference type="EMBL" id="QEK12054.1"/>
    </source>
</evidence>
<protein>
    <submittedName>
        <fullName evidence="2">GerMN domain-containing protein</fullName>
    </submittedName>
</protein>
<name>A0A5C0SFF0_CRATE</name>
<dbReference type="EMBL" id="CP042243">
    <property type="protein sequence ID" value="QEK12054.1"/>
    <property type="molecule type" value="Genomic_DNA"/>
</dbReference>
<dbReference type="Proteomes" id="UP000324646">
    <property type="component" value="Chromosome"/>
</dbReference>
<proteinExistence type="predicted"/>
<reference evidence="2 3" key="1">
    <citation type="submission" date="2019-07" db="EMBL/GenBank/DDBJ databases">
        <title>Complete genome of Crassaminicella thermophila SY095.</title>
        <authorList>
            <person name="Li X."/>
        </authorList>
    </citation>
    <scope>NUCLEOTIDE SEQUENCE [LARGE SCALE GENOMIC DNA]</scope>
    <source>
        <strain evidence="2 3">SY095</strain>
    </source>
</reference>
<feature type="domain" description="GerMN" evidence="1">
    <location>
        <begin position="80"/>
        <end position="167"/>
    </location>
</feature>
<gene>
    <name evidence="2" type="ORF">FQB35_06520</name>
</gene>
<accession>A0A5C0SFF0</accession>
<sequence>MGGSNLRILYKVLILLLLVIALTYALTNIRHNDDFNKNQIPIAPVPDKRRYELKLYFGNPQNDALTVERRVIVSSEQREEKLIVEELIKGPRNKILNTFIPKQTRIISINTIEGICYVNFSKEILNNPWRKINEDMMIWSVVNSLTEVEYIHAVQILVEGNKDVFEKIYSLKEPLYRNEKVLMDKVITPIDTFTRFIEYLKTDNYQKAYKMLDKSSKENLDFVKFKLIIGNYAKQMKNYHIYMYQTQKYSSGVVLVINFRKTTISISDEEDEMIEKWKLIYENGLWKIVLPI</sequence>
<dbReference type="AlphaFoldDB" id="A0A5C0SFF0"/>
<keyword evidence="3" id="KW-1185">Reference proteome</keyword>
<dbReference type="InterPro" id="IPR019606">
    <property type="entry name" value="GerMN"/>
</dbReference>
<organism evidence="2 3">
    <name type="scientific">Crassaminicella thermophila</name>
    <dbReference type="NCBI Taxonomy" id="2599308"/>
    <lineage>
        <taxon>Bacteria</taxon>
        <taxon>Bacillati</taxon>
        <taxon>Bacillota</taxon>
        <taxon>Clostridia</taxon>
        <taxon>Eubacteriales</taxon>
        <taxon>Clostridiaceae</taxon>
        <taxon>Crassaminicella</taxon>
    </lineage>
</organism>
<dbReference type="KEGG" id="crs:FQB35_06520"/>
<dbReference type="Pfam" id="PF10646">
    <property type="entry name" value="Germane"/>
    <property type="match status" value="1"/>
</dbReference>
<dbReference type="SMART" id="SM00909">
    <property type="entry name" value="Germane"/>
    <property type="match status" value="1"/>
</dbReference>
<evidence type="ECO:0000313" key="3">
    <source>
        <dbReference type="Proteomes" id="UP000324646"/>
    </source>
</evidence>
<evidence type="ECO:0000259" key="1">
    <source>
        <dbReference type="SMART" id="SM00909"/>
    </source>
</evidence>